<evidence type="ECO:0000259" key="11">
    <source>
        <dbReference type="Pfam" id="PF14845"/>
    </source>
</evidence>
<comment type="similarity">
    <text evidence="2 7">Belongs to the glycosyl hydrolase 20 family.</text>
</comment>
<dbReference type="Pfam" id="PF00728">
    <property type="entry name" value="Glyco_hydro_20"/>
    <property type="match status" value="1"/>
</dbReference>
<comment type="catalytic activity">
    <reaction evidence="1 7">
        <text>Hydrolysis of terminal non-reducing N-acetyl-D-hexosamine residues in N-acetyl-beta-D-hexosaminides.</text>
        <dbReference type="EC" id="3.2.1.52"/>
    </reaction>
</comment>
<sequence>MRNFYSIFSFLIFITEFKISQSDGGYLTFGPQFRATVGEVWPKPYRQVKSDKFYAVNSSDFQFVAVNKNCALLRAALTRYSKIIAATANGNFSTPATTNFAIIRKFRVNLTQSCESLPHLDMDESYYVRGDGVVRADSIWGILRGLETFVQLLVPMSNGLLLTRRTEIYDQPRFKYRGLMLDSARHFVSKAKILQLIEGMAYNKLNVFHWHMTDDSAFPYVSSVFPELSAKGAYRPELTYSKADVLEVVKFARMRGVRVVPEFDTPAHTASWGASHPEIMTKCAGKFEGQIGPLNPTKESTFDFLYKLFSEIKTLFPDKYLHLGVDEVDSACWESNADIQDYLKAHGLDNGDLPYRYLERYSANISAMGWLQMVWQEAMIENSYMEWPKGTIAQVWFDYKKTMATLTKKGHDVIMSDGWYLYVLDTGADWEKLYNVEPTDFNGSKAQMAHVIGGEACLWSEWINEHNVLSTTFPRVSAIAERLWSPVEELSVDEARLRLEEHNCRLMARGIEARPANGFGLC</sequence>
<dbReference type="GO" id="GO:0006689">
    <property type="term" value="P:ganglioside catabolic process"/>
    <property type="evidence" value="ECO:0007669"/>
    <property type="project" value="TreeGrafter"/>
</dbReference>
<dbReference type="InterPro" id="IPR025705">
    <property type="entry name" value="Beta_hexosaminidase_sua/sub"/>
</dbReference>
<dbReference type="Pfam" id="PF14845">
    <property type="entry name" value="Glycohydro_20b2"/>
    <property type="match status" value="1"/>
</dbReference>
<dbReference type="Gene3D" id="3.20.20.80">
    <property type="entry name" value="Glycosidases"/>
    <property type="match status" value="1"/>
</dbReference>
<evidence type="ECO:0000259" key="10">
    <source>
        <dbReference type="Pfam" id="PF00728"/>
    </source>
</evidence>
<evidence type="ECO:0000256" key="4">
    <source>
        <dbReference type="ARBA" id="ARBA00022801"/>
    </source>
</evidence>
<feature type="active site" description="Proton donor" evidence="8">
    <location>
        <position position="327"/>
    </location>
</feature>
<dbReference type="PRINTS" id="PR00738">
    <property type="entry name" value="GLHYDRLASE20"/>
</dbReference>
<keyword evidence="6 7" id="KW-0326">Glycosidase</keyword>
<feature type="signal peptide" evidence="9">
    <location>
        <begin position="1"/>
        <end position="22"/>
    </location>
</feature>
<dbReference type="SUPFAM" id="SSF51445">
    <property type="entry name" value="(Trans)glycosidases"/>
    <property type="match status" value="1"/>
</dbReference>
<dbReference type="AlphaFoldDB" id="W8C6R5"/>
<dbReference type="PIRSF" id="PIRSF001093">
    <property type="entry name" value="B-hxosamndse_ab_euk"/>
    <property type="match status" value="1"/>
</dbReference>
<dbReference type="GO" id="GO:0016020">
    <property type="term" value="C:membrane"/>
    <property type="evidence" value="ECO:0007669"/>
    <property type="project" value="TreeGrafter"/>
</dbReference>
<dbReference type="FunFam" id="3.20.20.80:FF:000063">
    <property type="entry name" value="Beta-hexosaminidase"/>
    <property type="match status" value="1"/>
</dbReference>
<feature type="chain" id="PRO_5004906870" description="Beta-hexosaminidase" evidence="9">
    <location>
        <begin position="23"/>
        <end position="522"/>
    </location>
</feature>
<protein>
    <recommendedName>
        <fullName evidence="7">Beta-hexosaminidase</fullName>
        <ecNumber evidence="7">3.2.1.52</ecNumber>
    </recommendedName>
</protein>
<dbReference type="EMBL" id="GAMC01004099">
    <property type="protein sequence ID" value="JAC02457.1"/>
    <property type="molecule type" value="mRNA"/>
</dbReference>
<dbReference type="GO" id="GO:0030203">
    <property type="term" value="P:glycosaminoglycan metabolic process"/>
    <property type="evidence" value="ECO:0007669"/>
    <property type="project" value="TreeGrafter"/>
</dbReference>
<dbReference type="SUPFAM" id="SSF55545">
    <property type="entry name" value="beta-N-acetylhexosaminidase-like domain"/>
    <property type="match status" value="1"/>
</dbReference>
<dbReference type="GO" id="GO:0005764">
    <property type="term" value="C:lysosome"/>
    <property type="evidence" value="ECO:0007669"/>
    <property type="project" value="TreeGrafter"/>
</dbReference>
<dbReference type="PANTHER" id="PTHR22600:SF21">
    <property type="entry name" value="BETA-HEXOSAMINIDASE A"/>
    <property type="match status" value="1"/>
</dbReference>
<dbReference type="GO" id="GO:0005975">
    <property type="term" value="P:carbohydrate metabolic process"/>
    <property type="evidence" value="ECO:0007669"/>
    <property type="project" value="InterPro"/>
</dbReference>
<keyword evidence="5" id="KW-0325">Glycoprotein</keyword>
<dbReference type="GO" id="GO:0004563">
    <property type="term" value="F:beta-N-acetylhexosaminidase activity"/>
    <property type="evidence" value="ECO:0007669"/>
    <property type="project" value="UniProtKB-EC"/>
</dbReference>
<name>W8C6R5_CERCA</name>
<evidence type="ECO:0000256" key="8">
    <source>
        <dbReference type="PIRSR" id="PIRSR001093-1"/>
    </source>
</evidence>
<organism evidence="12">
    <name type="scientific">Ceratitis capitata</name>
    <name type="common">Mediterranean fruit fly</name>
    <name type="synonym">Tephritis capitata</name>
    <dbReference type="NCBI Taxonomy" id="7213"/>
    <lineage>
        <taxon>Eukaryota</taxon>
        <taxon>Metazoa</taxon>
        <taxon>Ecdysozoa</taxon>
        <taxon>Arthropoda</taxon>
        <taxon>Hexapoda</taxon>
        <taxon>Insecta</taxon>
        <taxon>Pterygota</taxon>
        <taxon>Neoptera</taxon>
        <taxon>Endopterygota</taxon>
        <taxon>Diptera</taxon>
        <taxon>Brachycera</taxon>
        <taxon>Muscomorpha</taxon>
        <taxon>Tephritoidea</taxon>
        <taxon>Tephritidae</taxon>
        <taxon>Ceratitis</taxon>
        <taxon>Ceratitis</taxon>
    </lineage>
</organism>
<dbReference type="EC" id="3.2.1.52" evidence="7"/>
<dbReference type="PANTHER" id="PTHR22600">
    <property type="entry name" value="BETA-HEXOSAMINIDASE"/>
    <property type="match status" value="1"/>
</dbReference>
<keyword evidence="3 9" id="KW-0732">Signal</keyword>
<dbReference type="OrthoDB" id="428480at2759"/>
<reference evidence="12" key="1">
    <citation type="submission" date="2013-07" db="EMBL/GenBank/DDBJ databases">
        <authorList>
            <person name="Geib S."/>
        </authorList>
    </citation>
    <scope>NUCLEOTIDE SEQUENCE</scope>
</reference>
<dbReference type="Gene3D" id="3.30.379.10">
    <property type="entry name" value="Chitobiase/beta-hexosaminidase domain 2-like"/>
    <property type="match status" value="1"/>
</dbReference>
<proteinExistence type="evidence at transcript level"/>
<feature type="domain" description="Glycoside hydrolase family 20 catalytic" evidence="10">
    <location>
        <begin position="174"/>
        <end position="486"/>
    </location>
</feature>
<keyword evidence="4 7" id="KW-0378">Hydrolase</keyword>
<feature type="domain" description="Beta-hexosaminidase eukaryotic type N-terminal" evidence="11">
    <location>
        <begin position="40"/>
        <end position="152"/>
    </location>
</feature>
<evidence type="ECO:0000256" key="5">
    <source>
        <dbReference type="ARBA" id="ARBA00023180"/>
    </source>
</evidence>
<evidence type="ECO:0000256" key="2">
    <source>
        <dbReference type="ARBA" id="ARBA00006285"/>
    </source>
</evidence>
<accession>W8C6R5</accession>
<dbReference type="InterPro" id="IPR017853">
    <property type="entry name" value="GH"/>
</dbReference>
<evidence type="ECO:0000256" key="3">
    <source>
        <dbReference type="ARBA" id="ARBA00022729"/>
    </source>
</evidence>
<evidence type="ECO:0000256" key="9">
    <source>
        <dbReference type="SAM" id="SignalP"/>
    </source>
</evidence>
<evidence type="ECO:0000256" key="1">
    <source>
        <dbReference type="ARBA" id="ARBA00001231"/>
    </source>
</evidence>
<evidence type="ECO:0000256" key="6">
    <source>
        <dbReference type="ARBA" id="ARBA00023295"/>
    </source>
</evidence>
<dbReference type="InterPro" id="IPR015883">
    <property type="entry name" value="Glyco_hydro_20_cat"/>
</dbReference>
<dbReference type="InterPro" id="IPR029019">
    <property type="entry name" value="HEX_eukaryotic_N"/>
</dbReference>
<dbReference type="InterPro" id="IPR029018">
    <property type="entry name" value="Hex-like_dom2"/>
</dbReference>
<reference evidence="12" key="2">
    <citation type="journal article" date="2014" name="BMC Genomics">
        <title>A genomic perspective to assessing quality of mass-reared SIT flies used in Mediterranean fruit fly (Ceratitis capitata) eradication in California.</title>
        <authorList>
            <person name="Calla B."/>
            <person name="Hall B."/>
            <person name="Hou S."/>
            <person name="Geib S.M."/>
        </authorList>
    </citation>
    <scope>NUCLEOTIDE SEQUENCE</scope>
</reference>
<gene>
    <name evidence="12" type="primary">HEXB</name>
</gene>
<evidence type="ECO:0000256" key="7">
    <source>
        <dbReference type="PIRNR" id="PIRNR001093"/>
    </source>
</evidence>
<evidence type="ECO:0000313" key="12">
    <source>
        <dbReference type="EMBL" id="JAC02457.1"/>
    </source>
</evidence>